<dbReference type="RefSeq" id="WP_132822084.1">
    <property type="nucleotide sequence ID" value="NZ_SMKI01000664.1"/>
</dbReference>
<keyword evidence="2" id="KW-0812">Transmembrane</keyword>
<keyword evidence="2" id="KW-1133">Transmembrane helix</keyword>
<protein>
    <submittedName>
        <fullName evidence="3">DUF4383 domain-containing protein</fullName>
    </submittedName>
</protein>
<feature type="transmembrane region" description="Helical" evidence="2">
    <location>
        <begin position="110"/>
        <end position="128"/>
    </location>
</feature>
<reference evidence="3 4" key="1">
    <citation type="submission" date="2019-03" db="EMBL/GenBank/DDBJ databases">
        <title>Draft genome sequences of novel Actinobacteria.</title>
        <authorList>
            <person name="Sahin N."/>
            <person name="Ay H."/>
            <person name="Saygin H."/>
        </authorList>
    </citation>
    <scope>NUCLEOTIDE SEQUENCE [LARGE SCALE GENOMIC DNA]</scope>
    <source>
        <strain evidence="3 4">DSM 41900</strain>
    </source>
</reference>
<feature type="non-terminal residue" evidence="3">
    <location>
        <position position="228"/>
    </location>
</feature>
<dbReference type="OrthoDB" id="5187794at2"/>
<evidence type="ECO:0000256" key="2">
    <source>
        <dbReference type="SAM" id="Phobius"/>
    </source>
</evidence>
<dbReference type="AlphaFoldDB" id="A0A4R4SL59"/>
<dbReference type="Proteomes" id="UP000295345">
    <property type="component" value="Unassembled WGS sequence"/>
</dbReference>
<gene>
    <name evidence="3" type="ORF">E1283_34330</name>
</gene>
<organism evidence="3 4">
    <name type="scientific">Streptomyces hainanensis</name>
    <dbReference type="NCBI Taxonomy" id="402648"/>
    <lineage>
        <taxon>Bacteria</taxon>
        <taxon>Bacillati</taxon>
        <taxon>Actinomycetota</taxon>
        <taxon>Actinomycetes</taxon>
        <taxon>Kitasatosporales</taxon>
        <taxon>Streptomycetaceae</taxon>
        <taxon>Streptomyces</taxon>
    </lineage>
</organism>
<proteinExistence type="predicted"/>
<evidence type="ECO:0000313" key="3">
    <source>
        <dbReference type="EMBL" id="TDC62293.1"/>
    </source>
</evidence>
<comment type="caution">
    <text evidence="3">The sequence shown here is derived from an EMBL/GenBank/DDBJ whole genome shotgun (WGS) entry which is preliminary data.</text>
</comment>
<keyword evidence="2" id="KW-0472">Membrane</keyword>
<evidence type="ECO:0000256" key="1">
    <source>
        <dbReference type="SAM" id="MobiDB-lite"/>
    </source>
</evidence>
<feature type="region of interest" description="Disordered" evidence="1">
    <location>
        <begin position="189"/>
        <end position="228"/>
    </location>
</feature>
<keyword evidence="4" id="KW-1185">Reference proteome</keyword>
<feature type="transmembrane region" description="Helical" evidence="2">
    <location>
        <begin position="140"/>
        <end position="159"/>
    </location>
</feature>
<accession>A0A4R4SL59</accession>
<evidence type="ECO:0000313" key="4">
    <source>
        <dbReference type="Proteomes" id="UP000295345"/>
    </source>
</evidence>
<sequence>MRGALGTDPHGEPRLPHSGPRELFRQAVLDERHPGHHRLSRVYRVGAGLMGIGFVIFGAFGVASDAGFFSTGDNSVVGLNSNGALSWLSIVVGALLFGGMVKGGNFASNLSLVLGVLFVLSGFVNLAIVRTGLNFLDFRIQNIIFSFVVGVVLMGIGMYGRISGRLPHDNPYWRARHAASAEDMAVRHEMAEHRRRELNEGLAREHRREPEGPDGGEPADQGGDEGEG</sequence>
<dbReference type="EMBL" id="SMKI01000664">
    <property type="protein sequence ID" value="TDC62293.1"/>
    <property type="molecule type" value="Genomic_DNA"/>
</dbReference>
<feature type="transmembrane region" description="Helical" evidence="2">
    <location>
        <begin position="84"/>
        <end position="101"/>
    </location>
</feature>
<feature type="transmembrane region" description="Helical" evidence="2">
    <location>
        <begin position="42"/>
        <end position="64"/>
    </location>
</feature>
<feature type="compositionally biased region" description="Basic and acidic residues" evidence="1">
    <location>
        <begin position="189"/>
        <end position="211"/>
    </location>
</feature>
<name>A0A4R4SL59_9ACTN</name>